<keyword evidence="2" id="KW-0472">Membrane</keyword>
<name>A0A3F2S055_9STRA</name>
<dbReference type="OrthoDB" id="73012at2759"/>
<evidence type="ECO:0000313" key="4">
    <source>
        <dbReference type="EMBL" id="RLN67735.1"/>
    </source>
</evidence>
<protein>
    <recommendedName>
        <fullName evidence="7">Transmembrane protein 242</fullName>
    </recommendedName>
</protein>
<keyword evidence="2" id="KW-0812">Transmembrane</keyword>
<evidence type="ECO:0000313" key="6">
    <source>
        <dbReference type="Proteomes" id="UP000284657"/>
    </source>
</evidence>
<evidence type="ECO:0000256" key="2">
    <source>
        <dbReference type="SAM" id="Phobius"/>
    </source>
</evidence>
<dbReference type="Proteomes" id="UP000284657">
    <property type="component" value="Unassembled WGS sequence"/>
</dbReference>
<gene>
    <name evidence="3" type="ORF">BBJ29_000295</name>
    <name evidence="4" type="ORF">BBP00_00001443</name>
</gene>
<dbReference type="EMBL" id="MBAD02002343">
    <property type="protein sequence ID" value="RLN48162.1"/>
    <property type="molecule type" value="Genomic_DNA"/>
</dbReference>
<feature type="region of interest" description="Disordered" evidence="1">
    <location>
        <begin position="128"/>
        <end position="152"/>
    </location>
</feature>
<organism evidence="4 5">
    <name type="scientific">Phytophthora kernoviae</name>
    <dbReference type="NCBI Taxonomy" id="325452"/>
    <lineage>
        <taxon>Eukaryota</taxon>
        <taxon>Sar</taxon>
        <taxon>Stramenopiles</taxon>
        <taxon>Oomycota</taxon>
        <taxon>Peronosporomycetes</taxon>
        <taxon>Peronosporales</taxon>
        <taxon>Peronosporaceae</taxon>
        <taxon>Phytophthora</taxon>
    </lineage>
</organism>
<evidence type="ECO:0000313" key="3">
    <source>
        <dbReference type="EMBL" id="RLN48162.1"/>
    </source>
</evidence>
<accession>A0A3F2S055</accession>
<evidence type="ECO:0008006" key="7">
    <source>
        <dbReference type="Google" id="ProtNLM"/>
    </source>
</evidence>
<evidence type="ECO:0000313" key="5">
    <source>
        <dbReference type="Proteomes" id="UP000277300"/>
    </source>
</evidence>
<dbReference type="EMBL" id="MBDO02000020">
    <property type="protein sequence ID" value="RLN67735.1"/>
    <property type="molecule type" value="Genomic_DNA"/>
</dbReference>
<keyword evidence="2" id="KW-1133">Transmembrane helix</keyword>
<feature type="transmembrane region" description="Helical" evidence="2">
    <location>
        <begin position="20"/>
        <end position="42"/>
    </location>
</feature>
<comment type="caution">
    <text evidence="4">The sequence shown here is derived from an EMBL/GenBank/DDBJ whole genome shotgun (WGS) entry which is preliminary data.</text>
</comment>
<dbReference type="AlphaFoldDB" id="A0A3F2S055"/>
<proteinExistence type="predicted"/>
<feature type="transmembrane region" description="Helical" evidence="2">
    <location>
        <begin position="91"/>
        <end position="116"/>
    </location>
</feature>
<dbReference type="Proteomes" id="UP000277300">
    <property type="component" value="Unassembled WGS sequence"/>
</dbReference>
<reference evidence="5 6" key="1">
    <citation type="submission" date="2018-07" db="EMBL/GenBank/DDBJ databases">
        <title>Genome sequencing of oomycete isolates from Chile give support for New Zealand origin for Phytophthora kernoviae and make available the first Nothophytophthora sp. genome.</title>
        <authorList>
            <person name="Studholme D.J."/>
            <person name="Sanfuentes E."/>
            <person name="Panda P."/>
            <person name="Hill R."/>
            <person name="Sambles C."/>
            <person name="Grant M."/>
            <person name="Williams N.M."/>
            <person name="Mcdougal R.L."/>
        </authorList>
    </citation>
    <scope>NUCLEOTIDE SEQUENCE [LARGE SCALE GENOMIC DNA]</scope>
    <source>
        <strain evidence="4">Chile6</strain>
        <strain evidence="3">Chile7</strain>
    </source>
</reference>
<sequence length="176" mass="18882">MNGVDDETKEPSWLERAASWSLSALPFGAVALLGGGFYLGLVRQKQVMKEEKLASKGSAANKEVVARPPTFLERKLALDKPQKPNAAIGKALVGGTIVAVSVCILLTAGVAAALGVTSLSELEERKEKAMARRRKKGTSALNTQAQIKSEEEEMKELRALFSRSVQKPADSESESK</sequence>
<evidence type="ECO:0000256" key="1">
    <source>
        <dbReference type="SAM" id="MobiDB-lite"/>
    </source>
</evidence>